<keyword evidence="8" id="KW-1185">Reference proteome</keyword>
<dbReference type="GO" id="GO:0016702">
    <property type="term" value="F:oxidoreductase activity, acting on single donors with incorporation of molecular oxygen, incorporation of two atoms of oxygen"/>
    <property type="evidence" value="ECO:0007669"/>
    <property type="project" value="InterPro"/>
</dbReference>
<dbReference type="PANTHER" id="PTHR12918:SF1">
    <property type="entry name" value="CYSTEINE DIOXYGENASE TYPE 1"/>
    <property type="match status" value="1"/>
</dbReference>
<dbReference type="RefSeq" id="WP_067854326.1">
    <property type="nucleotide sequence ID" value="NZ_CP011502.1"/>
</dbReference>
<dbReference type="InterPro" id="IPR014710">
    <property type="entry name" value="RmlC-like_jellyroll"/>
</dbReference>
<dbReference type="InterPro" id="IPR011051">
    <property type="entry name" value="RmlC_Cupin_sf"/>
</dbReference>
<evidence type="ECO:0000256" key="3">
    <source>
        <dbReference type="ARBA" id="ARBA00022964"/>
    </source>
</evidence>
<accession>A0A0U3KF96</accession>
<evidence type="ECO:0000256" key="2">
    <source>
        <dbReference type="ARBA" id="ARBA00022723"/>
    </source>
</evidence>
<evidence type="ECO:0000256" key="1">
    <source>
        <dbReference type="ARBA" id="ARBA00006622"/>
    </source>
</evidence>
<dbReference type="KEGG" id="aer:AERYTH_02695"/>
<dbReference type="OrthoDB" id="4217976at2"/>
<evidence type="ECO:0008006" key="9">
    <source>
        <dbReference type="Google" id="ProtNLM"/>
    </source>
</evidence>
<dbReference type="CDD" id="cd10548">
    <property type="entry name" value="cupin_CDO"/>
    <property type="match status" value="1"/>
</dbReference>
<protein>
    <recommendedName>
        <fullName evidence="9">Cysteine dioxygenase</fullName>
    </recommendedName>
</protein>
<keyword evidence="2 6" id="KW-0479">Metal-binding</keyword>
<dbReference type="Gene3D" id="2.60.120.10">
    <property type="entry name" value="Jelly Rolls"/>
    <property type="match status" value="1"/>
</dbReference>
<dbReference type="InterPro" id="IPR010300">
    <property type="entry name" value="CDO_1"/>
</dbReference>
<dbReference type="STRING" id="2041.AERYTH_02695"/>
<feature type="binding site" evidence="6">
    <location>
        <position position="69"/>
    </location>
    <ligand>
        <name>Fe cation</name>
        <dbReference type="ChEBI" id="CHEBI:24875"/>
        <note>catalytic</note>
    </ligand>
</feature>
<evidence type="ECO:0000256" key="4">
    <source>
        <dbReference type="ARBA" id="ARBA00023002"/>
    </source>
</evidence>
<evidence type="ECO:0000313" key="7">
    <source>
        <dbReference type="EMBL" id="ALX03683.1"/>
    </source>
</evidence>
<dbReference type="Proteomes" id="UP000067689">
    <property type="component" value="Chromosome"/>
</dbReference>
<dbReference type="PATRIC" id="fig|2041.4.peg.567"/>
<organism evidence="7 8">
    <name type="scientific">Aeromicrobium erythreum</name>
    <dbReference type="NCBI Taxonomy" id="2041"/>
    <lineage>
        <taxon>Bacteria</taxon>
        <taxon>Bacillati</taxon>
        <taxon>Actinomycetota</taxon>
        <taxon>Actinomycetes</taxon>
        <taxon>Propionibacteriales</taxon>
        <taxon>Nocardioidaceae</taxon>
        <taxon>Aeromicrobium</taxon>
    </lineage>
</organism>
<name>A0A0U3KF96_9ACTN</name>
<feature type="binding site" evidence="6">
    <location>
        <position position="114"/>
    </location>
    <ligand>
        <name>Fe cation</name>
        <dbReference type="ChEBI" id="CHEBI:24875"/>
        <note>catalytic</note>
    </ligand>
</feature>
<comment type="similarity">
    <text evidence="1">Belongs to the cysteine dioxygenase family.</text>
</comment>
<evidence type="ECO:0000256" key="5">
    <source>
        <dbReference type="ARBA" id="ARBA00023004"/>
    </source>
</evidence>
<dbReference type="PANTHER" id="PTHR12918">
    <property type="entry name" value="CYSTEINE DIOXYGENASE"/>
    <property type="match status" value="1"/>
</dbReference>
<dbReference type="AlphaFoldDB" id="A0A0U3KF96"/>
<sequence>MSPRRRRHALPLAQLVEQATCVAEQVRAELHSVHADPDERWHVRLHHDADVDVWLISWTEEQGTQLHGHGGSSGAFTVVAGELDELVWDPAARELEESTRTRGDVVAFGPGYVHDVRNTREATAVSVHVYSPPLERMDFFDVERGSDGADQLVRLAHVWSDDPEIAAPESVRGPAAGRVAS</sequence>
<gene>
    <name evidence="7" type="ORF">AERYTH_02695</name>
</gene>
<feature type="binding site" evidence="6">
    <location>
        <position position="67"/>
    </location>
    <ligand>
        <name>Fe cation</name>
        <dbReference type="ChEBI" id="CHEBI:24875"/>
        <note>catalytic</note>
    </ligand>
</feature>
<proteinExistence type="inferred from homology"/>
<reference evidence="7 8" key="1">
    <citation type="journal article" date="1991" name="Int. J. Syst. Bacteriol.">
        <title>Description of the erythromycin-producing bacterium Arthrobacter sp. strain NRRL B-3381 as Aeromicrobium erythreum gen. nov., sp. nov.</title>
        <authorList>
            <person name="Miller E.S."/>
            <person name="Woese C.R."/>
            <person name="Brenner S."/>
        </authorList>
    </citation>
    <scope>NUCLEOTIDE SEQUENCE [LARGE SCALE GENOMIC DNA]</scope>
    <source>
        <strain evidence="7 8">AR18</strain>
    </source>
</reference>
<keyword evidence="4" id="KW-0560">Oxidoreductase</keyword>
<dbReference type="EMBL" id="CP011502">
    <property type="protein sequence ID" value="ALX03683.1"/>
    <property type="molecule type" value="Genomic_DNA"/>
</dbReference>
<dbReference type="Pfam" id="PF05995">
    <property type="entry name" value="CDO_I"/>
    <property type="match status" value="1"/>
</dbReference>
<keyword evidence="3" id="KW-0223">Dioxygenase</keyword>
<evidence type="ECO:0000313" key="8">
    <source>
        <dbReference type="Proteomes" id="UP000067689"/>
    </source>
</evidence>
<dbReference type="SUPFAM" id="SSF51182">
    <property type="entry name" value="RmlC-like cupins"/>
    <property type="match status" value="1"/>
</dbReference>
<dbReference type="GO" id="GO:0008198">
    <property type="term" value="F:ferrous iron binding"/>
    <property type="evidence" value="ECO:0007669"/>
    <property type="project" value="TreeGrafter"/>
</dbReference>
<evidence type="ECO:0000256" key="6">
    <source>
        <dbReference type="PIRSR" id="PIRSR610300-51"/>
    </source>
</evidence>
<keyword evidence="5 6" id="KW-0408">Iron</keyword>